<dbReference type="Pfam" id="PF01323">
    <property type="entry name" value="DSBA"/>
    <property type="match status" value="1"/>
</dbReference>
<dbReference type="RefSeq" id="WP_115692259.1">
    <property type="nucleotide sequence ID" value="NZ_CP031417.1"/>
</dbReference>
<dbReference type="InterPro" id="IPR001853">
    <property type="entry name" value="DSBA-like_thioredoxin_dom"/>
</dbReference>
<reference evidence="3 4" key="1">
    <citation type="submission" date="2018-07" db="EMBL/GenBank/DDBJ databases">
        <authorList>
            <person name="Quirk P.G."/>
            <person name="Krulwich T.A."/>
        </authorList>
    </citation>
    <scope>NUCLEOTIDE SEQUENCE [LARGE SCALE GENOMIC DNA]</scope>
    <source>
        <strain evidence="3 4">CC-BB4</strain>
    </source>
</reference>
<evidence type="ECO:0000313" key="3">
    <source>
        <dbReference type="EMBL" id="AXK81880.1"/>
    </source>
</evidence>
<dbReference type="PANTHER" id="PTHR35272">
    <property type="entry name" value="THIOL:DISULFIDE INTERCHANGE PROTEIN DSBC-RELATED"/>
    <property type="match status" value="1"/>
</dbReference>
<organism evidence="3 4">
    <name type="scientific">Pseudolabrys taiwanensis</name>
    <dbReference type="NCBI Taxonomy" id="331696"/>
    <lineage>
        <taxon>Bacteria</taxon>
        <taxon>Pseudomonadati</taxon>
        <taxon>Pseudomonadota</taxon>
        <taxon>Alphaproteobacteria</taxon>
        <taxon>Hyphomicrobiales</taxon>
        <taxon>Xanthobacteraceae</taxon>
        <taxon>Pseudolabrys</taxon>
    </lineage>
</organism>
<dbReference type="AlphaFoldDB" id="A0A345ZY83"/>
<dbReference type="InterPro" id="IPR013766">
    <property type="entry name" value="Thioredoxin_domain"/>
</dbReference>
<protein>
    <recommendedName>
        <fullName evidence="2">Thioredoxin domain-containing protein</fullName>
    </recommendedName>
</protein>
<dbReference type="InterPro" id="IPR051470">
    <property type="entry name" value="Thiol:disulfide_interchange"/>
</dbReference>
<dbReference type="GO" id="GO:0016491">
    <property type="term" value="F:oxidoreductase activity"/>
    <property type="evidence" value="ECO:0007669"/>
    <property type="project" value="InterPro"/>
</dbReference>
<keyword evidence="4" id="KW-1185">Reference proteome</keyword>
<dbReference type="Proteomes" id="UP000254889">
    <property type="component" value="Chromosome"/>
</dbReference>
<evidence type="ECO:0000256" key="1">
    <source>
        <dbReference type="SAM" id="SignalP"/>
    </source>
</evidence>
<sequence length="228" mass="24026">MTSLSRLLFAALLIVAPLGAQADEGELPIKADDGTIIANHRISPDLESQVEKLPGAVVVANPNGKVTLAEFYDLNCPYCRRASADVDALVASNKEVRLVLVPYPVLGIPSILGGRVEFAVAKLAPEKFYAFHRKVYEGRGVIDGQRALAAAQDVGLEGTEVAAVANDEGLTQKMLKHVRLGDALKIAATPGFVIKGVAIVGYPGPKTLAQVVASVEKCGQVICATKSR</sequence>
<name>A0A345ZY83_9HYPH</name>
<feature type="signal peptide" evidence="1">
    <location>
        <begin position="1"/>
        <end position="22"/>
    </location>
</feature>
<dbReference type="InterPro" id="IPR036249">
    <property type="entry name" value="Thioredoxin-like_sf"/>
</dbReference>
<dbReference type="KEGG" id="ptaw:DW352_15920"/>
<accession>A0A345ZY83</accession>
<dbReference type="Gene3D" id="3.40.30.10">
    <property type="entry name" value="Glutaredoxin"/>
    <property type="match status" value="1"/>
</dbReference>
<evidence type="ECO:0000259" key="2">
    <source>
        <dbReference type="PROSITE" id="PS51352"/>
    </source>
</evidence>
<dbReference type="SUPFAM" id="SSF52833">
    <property type="entry name" value="Thioredoxin-like"/>
    <property type="match status" value="1"/>
</dbReference>
<proteinExistence type="predicted"/>
<feature type="domain" description="Thioredoxin" evidence="2">
    <location>
        <begin position="16"/>
        <end position="180"/>
    </location>
</feature>
<dbReference type="OrthoDB" id="9780147at2"/>
<dbReference type="EMBL" id="CP031417">
    <property type="protein sequence ID" value="AXK81880.1"/>
    <property type="molecule type" value="Genomic_DNA"/>
</dbReference>
<evidence type="ECO:0000313" key="4">
    <source>
        <dbReference type="Proteomes" id="UP000254889"/>
    </source>
</evidence>
<dbReference type="PROSITE" id="PS51352">
    <property type="entry name" value="THIOREDOXIN_2"/>
    <property type="match status" value="1"/>
</dbReference>
<keyword evidence="1" id="KW-0732">Signal</keyword>
<dbReference type="PANTHER" id="PTHR35272:SF3">
    <property type="entry name" value="THIOL:DISULFIDE INTERCHANGE PROTEIN DSBC"/>
    <property type="match status" value="1"/>
</dbReference>
<feature type="chain" id="PRO_5016947007" description="Thioredoxin domain-containing protein" evidence="1">
    <location>
        <begin position="23"/>
        <end position="228"/>
    </location>
</feature>
<gene>
    <name evidence="3" type="ORF">DW352_15920</name>
</gene>